<dbReference type="OrthoDB" id="265717at2759"/>
<evidence type="ECO:0000313" key="3">
    <source>
        <dbReference type="Proteomes" id="UP000800036"/>
    </source>
</evidence>
<evidence type="ECO:0000313" key="2">
    <source>
        <dbReference type="EMBL" id="KAF1966055.1"/>
    </source>
</evidence>
<dbReference type="InterPro" id="IPR053185">
    <property type="entry name" value="SET_domain_protein"/>
</dbReference>
<dbReference type="Gene3D" id="2.170.270.10">
    <property type="entry name" value="SET domain"/>
    <property type="match status" value="1"/>
</dbReference>
<keyword evidence="3" id="KW-1185">Reference proteome</keyword>
<dbReference type="PANTHER" id="PTHR47332:SF4">
    <property type="entry name" value="SET DOMAIN-CONTAINING PROTEIN 5"/>
    <property type="match status" value="1"/>
</dbReference>
<dbReference type="Pfam" id="PF00856">
    <property type="entry name" value="SET"/>
    <property type="match status" value="1"/>
</dbReference>
<dbReference type="InterPro" id="IPR046341">
    <property type="entry name" value="SET_dom_sf"/>
</dbReference>
<protein>
    <submittedName>
        <fullName evidence="2">SET domain-containing protein</fullName>
    </submittedName>
</protein>
<name>A0A6A5UMI8_9PLEO</name>
<dbReference type="PROSITE" id="PS50280">
    <property type="entry name" value="SET"/>
    <property type="match status" value="1"/>
</dbReference>
<evidence type="ECO:0000259" key="1">
    <source>
        <dbReference type="PROSITE" id="PS50280"/>
    </source>
</evidence>
<dbReference type="Proteomes" id="UP000800036">
    <property type="component" value="Unassembled WGS sequence"/>
</dbReference>
<dbReference type="AlphaFoldDB" id="A0A6A5UMI8"/>
<organism evidence="2 3">
    <name type="scientific">Bimuria novae-zelandiae CBS 107.79</name>
    <dbReference type="NCBI Taxonomy" id="1447943"/>
    <lineage>
        <taxon>Eukaryota</taxon>
        <taxon>Fungi</taxon>
        <taxon>Dikarya</taxon>
        <taxon>Ascomycota</taxon>
        <taxon>Pezizomycotina</taxon>
        <taxon>Dothideomycetes</taxon>
        <taxon>Pleosporomycetidae</taxon>
        <taxon>Pleosporales</taxon>
        <taxon>Massarineae</taxon>
        <taxon>Didymosphaeriaceae</taxon>
        <taxon>Bimuria</taxon>
    </lineage>
</organism>
<dbReference type="SMART" id="SM00317">
    <property type="entry name" value="SET"/>
    <property type="match status" value="1"/>
</dbReference>
<feature type="non-terminal residue" evidence="2">
    <location>
        <position position="1"/>
    </location>
</feature>
<dbReference type="CDD" id="cd20071">
    <property type="entry name" value="SET_SMYD"/>
    <property type="match status" value="1"/>
</dbReference>
<sequence length="158" mass="17802">YRSFQVPKAAPFELRPSPGKGWGVFATRNVKEGTRILSEKALFVIRKYHTHIEKMDVVTAFQALAPSDKHQFLLLRDNASNPFNSMENACAENSFTFPGDGGHRLFLPLSRFNHSCVPNSKIPDKSTGENPFGIYAIRDILAGEEITFCYETDFEART</sequence>
<proteinExistence type="predicted"/>
<dbReference type="InterPro" id="IPR001214">
    <property type="entry name" value="SET_dom"/>
</dbReference>
<dbReference type="PANTHER" id="PTHR47332">
    <property type="entry name" value="SET DOMAIN-CONTAINING PROTEIN 5"/>
    <property type="match status" value="1"/>
</dbReference>
<gene>
    <name evidence="2" type="ORF">BU23DRAFT_663866</name>
</gene>
<dbReference type="SUPFAM" id="SSF82199">
    <property type="entry name" value="SET domain"/>
    <property type="match status" value="1"/>
</dbReference>
<reference evidence="2" key="1">
    <citation type="journal article" date="2020" name="Stud. Mycol.">
        <title>101 Dothideomycetes genomes: a test case for predicting lifestyles and emergence of pathogens.</title>
        <authorList>
            <person name="Haridas S."/>
            <person name="Albert R."/>
            <person name="Binder M."/>
            <person name="Bloem J."/>
            <person name="Labutti K."/>
            <person name="Salamov A."/>
            <person name="Andreopoulos B."/>
            <person name="Baker S."/>
            <person name="Barry K."/>
            <person name="Bills G."/>
            <person name="Bluhm B."/>
            <person name="Cannon C."/>
            <person name="Castanera R."/>
            <person name="Culley D."/>
            <person name="Daum C."/>
            <person name="Ezra D."/>
            <person name="Gonzalez J."/>
            <person name="Henrissat B."/>
            <person name="Kuo A."/>
            <person name="Liang C."/>
            <person name="Lipzen A."/>
            <person name="Lutzoni F."/>
            <person name="Magnuson J."/>
            <person name="Mondo S."/>
            <person name="Nolan M."/>
            <person name="Ohm R."/>
            <person name="Pangilinan J."/>
            <person name="Park H.-J."/>
            <person name="Ramirez L."/>
            <person name="Alfaro M."/>
            <person name="Sun H."/>
            <person name="Tritt A."/>
            <person name="Yoshinaga Y."/>
            <person name="Zwiers L.-H."/>
            <person name="Turgeon B."/>
            <person name="Goodwin S."/>
            <person name="Spatafora J."/>
            <person name="Crous P."/>
            <person name="Grigoriev I."/>
        </authorList>
    </citation>
    <scope>NUCLEOTIDE SEQUENCE</scope>
    <source>
        <strain evidence="2">CBS 107.79</strain>
    </source>
</reference>
<feature type="domain" description="SET" evidence="1">
    <location>
        <begin position="10"/>
        <end position="151"/>
    </location>
</feature>
<accession>A0A6A5UMI8</accession>
<dbReference type="EMBL" id="ML976751">
    <property type="protein sequence ID" value="KAF1966055.1"/>
    <property type="molecule type" value="Genomic_DNA"/>
</dbReference>